<evidence type="ECO:0000259" key="3">
    <source>
        <dbReference type="Pfam" id="PF01156"/>
    </source>
</evidence>
<evidence type="ECO:0000256" key="2">
    <source>
        <dbReference type="ARBA" id="ARBA00023295"/>
    </source>
</evidence>
<dbReference type="GO" id="GO:0005829">
    <property type="term" value="C:cytosol"/>
    <property type="evidence" value="ECO:0007669"/>
    <property type="project" value="TreeGrafter"/>
</dbReference>
<organism evidence="4 5">
    <name type="scientific">Paenibacillus rhizophilus</name>
    <dbReference type="NCBI Taxonomy" id="1850366"/>
    <lineage>
        <taxon>Bacteria</taxon>
        <taxon>Bacillati</taxon>
        <taxon>Bacillota</taxon>
        <taxon>Bacilli</taxon>
        <taxon>Bacillales</taxon>
        <taxon>Paenibacillaceae</taxon>
        <taxon>Paenibacillus</taxon>
    </lineage>
</organism>
<dbReference type="SUPFAM" id="SSF53590">
    <property type="entry name" value="Nucleoside hydrolase"/>
    <property type="match status" value="1"/>
</dbReference>
<comment type="caution">
    <text evidence="4">The sequence shown here is derived from an EMBL/GenBank/DDBJ whole genome shotgun (WGS) entry which is preliminary data.</text>
</comment>
<dbReference type="PANTHER" id="PTHR12304">
    <property type="entry name" value="INOSINE-URIDINE PREFERRING NUCLEOSIDE HYDROLASE"/>
    <property type="match status" value="1"/>
</dbReference>
<keyword evidence="2" id="KW-0326">Glycosidase</keyword>
<dbReference type="GO" id="GO:0006152">
    <property type="term" value="P:purine nucleoside catabolic process"/>
    <property type="evidence" value="ECO:0007669"/>
    <property type="project" value="TreeGrafter"/>
</dbReference>
<dbReference type="Gene3D" id="3.90.245.10">
    <property type="entry name" value="Ribonucleoside hydrolase-like"/>
    <property type="match status" value="1"/>
</dbReference>
<dbReference type="OrthoDB" id="9797882at2"/>
<protein>
    <submittedName>
        <fullName evidence="4">Nucleoside hydrolase</fullName>
    </submittedName>
</protein>
<dbReference type="AlphaFoldDB" id="A0A3N9P2J3"/>
<dbReference type="PANTHER" id="PTHR12304:SF4">
    <property type="entry name" value="URIDINE NUCLEOSIDASE"/>
    <property type="match status" value="1"/>
</dbReference>
<dbReference type="InterPro" id="IPR015910">
    <property type="entry name" value="I/U_nuclsd_hydro_CS"/>
</dbReference>
<evidence type="ECO:0000313" key="5">
    <source>
        <dbReference type="Proteomes" id="UP000282529"/>
    </source>
</evidence>
<dbReference type="GO" id="GO:0045437">
    <property type="term" value="F:uridine nucleosidase activity"/>
    <property type="evidence" value="ECO:0007669"/>
    <property type="project" value="UniProtKB-ARBA"/>
</dbReference>
<gene>
    <name evidence="4" type="ORF">EH198_18150</name>
</gene>
<dbReference type="EMBL" id="RQPI01000012">
    <property type="protein sequence ID" value="RQW09697.1"/>
    <property type="molecule type" value="Genomic_DNA"/>
</dbReference>
<evidence type="ECO:0000256" key="1">
    <source>
        <dbReference type="ARBA" id="ARBA00022801"/>
    </source>
</evidence>
<keyword evidence="1 4" id="KW-0378">Hydrolase</keyword>
<dbReference type="Pfam" id="PF01156">
    <property type="entry name" value="IU_nuc_hydro"/>
    <property type="match status" value="1"/>
</dbReference>
<dbReference type="RefSeq" id="WP_124696931.1">
    <property type="nucleotide sequence ID" value="NZ_JBHUFE010000026.1"/>
</dbReference>
<dbReference type="PROSITE" id="PS01247">
    <property type="entry name" value="IUNH"/>
    <property type="match status" value="1"/>
</dbReference>
<dbReference type="InterPro" id="IPR036452">
    <property type="entry name" value="Ribo_hydro-like"/>
</dbReference>
<proteinExistence type="predicted"/>
<dbReference type="GO" id="GO:0008477">
    <property type="term" value="F:purine nucleosidase activity"/>
    <property type="evidence" value="ECO:0007669"/>
    <property type="project" value="TreeGrafter"/>
</dbReference>
<sequence length="319" mass="34580">MKKIPLVMDVDTGTDDAIAIICALMSTEVLDIKAFTAVAGNVGVDLTSSNTLNIVDYLGFDIPVAIGAAKPLNKDLHTAISHGATGLGDVIVPKSNRAFYERDAADTIYEHAVALQGELEIVAVGPLTNIAEAIIRYPDIIRLIKRITIMGGALRGGNMTPASEFNLYVDPDAGKIVFESGIPLVMVGLDVTLKPQLPLAVVETVKRLDNKFANLAARIFDFMLRRCKQFGFDPPNVHDAIALASLIVPRLVTLNKYVMTVETEGTVTRGMTVADFNNVTGKEPNVSVAVDVDCNLFWDWMTGKFLSAERDMIETERKG</sequence>
<evidence type="ECO:0000313" key="4">
    <source>
        <dbReference type="EMBL" id="RQW09697.1"/>
    </source>
</evidence>
<reference evidence="4 5" key="1">
    <citation type="submission" date="2018-11" db="EMBL/GenBank/DDBJ databases">
        <title>Genome sequence of strain 7197.</title>
        <authorList>
            <person name="Gao J."/>
            <person name="Sun J."/>
        </authorList>
    </citation>
    <scope>NUCLEOTIDE SEQUENCE [LARGE SCALE GENOMIC DNA]</scope>
    <source>
        <strain evidence="4 5">7197</strain>
    </source>
</reference>
<dbReference type="InterPro" id="IPR001910">
    <property type="entry name" value="Inosine/uridine_hydrolase_dom"/>
</dbReference>
<dbReference type="Proteomes" id="UP000282529">
    <property type="component" value="Unassembled WGS sequence"/>
</dbReference>
<feature type="domain" description="Inosine/uridine-preferring nucleoside hydrolase" evidence="3">
    <location>
        <begin position="6"/>
        <end position="299"/>
    </location>
</feature>
<dbReference type="InterPro" id="IPR023186">
    <property type="entry name" value="IUNH"/>
</dbReference>
<keyword evidence="5" id="KW-1185">Reference proteome</keyword>
<accession>A0A3N9P2J3</accession>
<name>A0A3N9P2J3_9BACL</name>